<keyword evidence="6" id="KW-1185">Reference proteome</keyword>
<organism evidence="5 6">
    <name type="scientific">Arthrobacter mangrovi</name>
    <dbReference type="NCBI Taxonomy" id="2966350"/>
    <lineage>
        <taxon>Bacteria</taxon>
        <taxon>Bacillati</taxon>
        <taxon>Actinomycetota</taxon>
        <taxon>Actinomycetes</taxon>
        <taxon>Micrococcales</taxon>
        <taxon>Micrococcaceae</taxon>
        <taxon>Arthrobacter</taxon>
    </lineage>
</organism>
<keyword evidence="4" id="KW-0560">Oxidoreductase</keyword>
<dbReference type="RefSeq" id="WP_264797238.1">
    <property type="nucleotide sequence ID" value="NZ_BRVS01000027.1"/>
</dbReference>
<dbReference type="Pfam" id="PF00743">
    <property type="entry name" value="FMO-like"/>
    <property type="match status" value="1"/>
</dbReference>
<reference evidence="5 6" key="1">
    <citation type="journal article" date="2023" name="Int. J. Syst. Evol. Microbiol.">
        <title>Arthrobacter mangrovi sp. nov., an actinobacterium isolated from the rhizosphere of a mangrove.</title>
        <authorList>
            <person name="Hamada M."/>
            <person name="Saitou S."/>
            <person name="Enomoto N."/>
            <person name="Nanri K."/>
            <person name="Hidaka K."/>
            <person name="Miura T."/>
            <person name="Tamura T."/>
        </authorList>
    </citation>
    <scope>NUCLEOTIDE SEQUENCE [LARGE SCALE GENOMIC DNA]</scope>
    <source>
        <strain evidence="5 6">NBRC 112813</strain>
    </source>
</reference>
<dbReference type="InterPro" id="IPR036188">
    <property type="entry name" value="FAD/NAD-bd_sf"/>
</dbReference>
<dbReference type="InterPro" id="IPR051209">
    <property type="entry name" value="FAD-bind_Monooxygenase_sf"/>
</dbReference>
<evidence type="ECO:0000313" key="6">
    <source>
        <dbReference type="Proteomes" id="UP001209654"/>
    </source>
</evidence>
<dbReference type="PANTHER" id="PTHR42877:SF4">
    <property type="entry name" value="FAD_NAD(P)-BINDING DOMAIN-CONTAINING PROTEIN-RELATED"/>
    <property type="match status" value="1"/>
</dbReference>
<evidence type="ECO:0000256" key="3">
    <source>
        <dbReference type="ARBA" id="ARBA00022827"/>
    </source>
</evidence>
<protein>
    <submittedName>
        <fullName evidence="5">Monooxygenase</fullName>
    </submittedName>
</protein>
<gene>
    <name evidence="5" type="ORF">AHIS1636_35940</name>
</gene>
<dbReference type="GO" id="GO:0004497">
    <property type="term" value="F:monooxygenase activity"/>
    <property type="evidence" value="ECO:0007669"/>
    <property type="project" value="UniProtKB-KW"/>
</dbReference>
<sequence>MTDQTVQHVKTLIVGSGFAGLGLAIRLKRRGDGDFAIIERAHDVGGTWRDNTYPGAACDVPSHLYSFSFRPNPDWSSVFSPGPEIQQYLRDAAREEGLLPHVHFGADMLDASWDDNAARWTVTTSAGTFTSTYLVTGTGHLADEAFPAIEGLEDFPGAKFHSARWDHSVPLDGKRIGVVGTGASAIQIVPELAKIASELVVFQRTPAYIIPRAERAYTEGEKRLFRRDPSAITELRSELFWGGENTYAQRRAVPQFLEAGKKMALDHLAAQVPDPELRAKLTPDYEPGCKRVLISNAFYPALQAEVTTLEASALRRVEGSTVVAASGAEYDLDVLVFATGFEATEPPYAALVHGRDGVNLSDHWKSGMQAYDSVAVAGFPNLFSINGPNTSLGHNSIVYIIESQVEYILGAFDYAAEHGIEVIEPTREAEEAYVDKLQADAQGTVWIDGGCKSWYVDQRSGKLTLIWPDFGFAFRDKNGTFSPDGYQTRIAPQALPQPAGV</sequence>
<keyword evidence="5" id="KW-0503">Monooxygenase</keyword>
<evidence type="ECO:0000256" key="1">
    <source>
        <dbReference type="ARBA" id="ARBA00010139"/>
    </source>
</evidence>
<evidence type="ECO:0000256" key="4">
    <source>
        <dbReference type="ARBA" id="ARBA00023002"/>
    </source>
</evidence>
<dbReference type="EMBL" id="BRVS01000027">
    <property type="protein sequence ID" value="GLB69151.1"/>
    <property type="molecule type" value="Genomic_DNA"/>
</dbReference>
<keyword evidence="2" id="KW-0285">Flavoprotein</keyword>
<proteinExistence type="inferred from homology"/>
<dbReference type="PANTHER" id="PTHR42877">
    <property type="entry name" value="L-ORNITHINE N(5)-MONOOXYGENASE-RELATED"/>
    <property type="match status" value="1"/>
</dbReference>
<dbReference type="Proteomes" id="UP001209654">
    <property type="component" value="Unassembled WGS sequence"/>
</dbReference>
<comment type="similarity">
    <text evidence="1">Belongs to the FAD-binding monooxygenase family.</text>
</comment>
<name>A0ABQ5MYU3_9MICC</name>
<comment type="caution">
    <text evidence="5">The sequence shown here is derived from an EMBL/GenBank/DDBJ whole genome shotgun (WGS) entry which is preliminary data.</text>
</comment>
<dbReference type="Gene3D" id="3.50.50.60">
    <property type="entry name" value="FAD/NAD(P)-binding domain"/>
    <property type="match status" value="3"/>
</dbReference>
<keyword evidence="3" id="KW-0274">FAD</keyword>
<evidence type="ECO:0000256" key="2">
    <source>
        <dbReference type="ARBA" id="ARBA00022630"/>
    </source>
</evidence>
<evidence type="ECO:0000313" key="5">
    <source>
        <dbReference type="EMBL" id="GLB69151.1"/>
    </source>
</evidence>
<dbReference type="SUPFAM" id="SSF51905">
    <property type="entry name" value="FAD/NAD(P)-binding domain"/>
    <property type="match status" value="2"/>
</dbReference>
<accession>A0ABQ5MYU3</accession>
<dbReference type="InterPro" id="IPR020946">
    <property type="entry name" value="Flavin_mOase-like"/>
</dbReference>